<evidence type="ECO:0000259" key="18">
    <source>
        <dbReference type="PROSITE" id="PS50878"/>
    </source>
</evidence>
<evidence type="ECO:0000256" key="1">
    <source>
        <dbReference type="ARBA" id="ARBA00012493"/>
    </source>
</evidence>
<keyword evidence="16" id="KW-0863">Zinc-finger</keyword>
<dbReference type="InterPro" id="IPR012337">
    <property type="entry name" value="RNaseH-like_sf"/>
</dbReference>
<dbReference type="Gene3D" id="1.10.340.70">
    <property type="match status" value="1"/>
</dbReference>
<proteinExistence type="predicted"/>
<dbReference type="PROSITE" id="PS50158">
    <property type="entry name" value="ZF_CCHC"/>
    <property type="match status" value="1"/>
</dbReference>
<dbReference type="PANTHER" id="PTHR37984:SF5">
    <property type="entry name" value="PROTEIN NYNRIN-LIKE"/>
    <property type="match status" value="1"/>
</dbReference>
<evidence type="ECO:0000256" key="13">
    <source>
        <dbReference type="ARBA" id="ARBA00022932"/>
    </source>
</evidence>
<evidence type="ECO:0000256" key="12">
    <source>
        <dbReference type="ARBA" id="ARBA00022918"/>
    </source>
</evidence>
<dbReference type="PANTHER" id="PTHR37984">
    <property type="entry name" value="PROTEIN CBG26694"/>
    <property type="match status" value="1"/>
</dbReference>
<keyword evidence="4" id="KW-0548">Nucleotidyltransferase</keyword>
<evidence type="ECO:0000256" key="5">
    <source>
        <dbReference type="ARBA" id="ARBA00022722"/>
    </source>
</evidence>
<dbReference type="InterPro" id="IPR041373">
    <property type="entry name" value="RT_RNaseH"/>
</dbReference>
<dbReference type="EC" id="2.7.7.49" evidence="1"/>
<dbReference type="InterPro" id="IPR036397">
    <property type="entry name" value="RNaseH_sf"/>
</dbReference>
<evidence type="ECO:0000256" key="7">
    <source>
        <dbReference type="ARBA" id="ARBA00022750"/>
    </source>
</evidence>
<dbReference type="InterPro" id="IPR056924">
    <property type="entry name" value="SH3_Tf2-1"/>
</dbReference>
<keyword evidence="21" id="KW-1185">Reference proteome</keyword>
<evidence type="ECO:0000259" key="17">
    <source>
        <dbReference type="PROSITE" id="PS50158"/>
    </source>
</evidence>
<gene>
    <name evidence="20" type="ORF">Tco_0875002</name>
</gene>
<evidence type="ECO:0000256" key="2">
    <source>
        <dbReference type="ARBA" id="ARBA00022670"/>
    </source>
</evidence>
<keyword evidence="5" id="KW-0540">Nuclease</keyword>
<dbReference type="InterPro" id="IPR001584">
    <property type="entry name" value="Integrase_cat-core"/>
</dbReference>
<keyword evidence="13" id="KW-0239">DNA-directed DNA polymerase</keyword>
<dbReference type="InterPro" id="IPR041588">
    <property type="entry name" value="Integrase_H2C2"/>
</dbReference>
<evidence type="ECO:0000256" key="9">
    <source>
        <dbReference type="ARBA" id="ARBA00022801"/>
    </source>
</evidence>
<keyword evidence="10" id="KW-0460">Magnesium</keyword>
<dbReference type="CDD" id="cd09274">
    <property type="entry name" value="RNase_HI_RT_Ty3"/>
    <property type="match status" value="1"/>
</dbReference>
<evidence type="ECO:0000256" key="10">
    <source>
        <dbReference type="ARBA" id="ARBA00022842"/>
    </source>
</evidence>
<dbReference type="Proteomes" id="UP001151760">
    <property type="component" value="Unassembled WGS sequence"/>
</dbReference>
<dbReference type="Gene3D" id="3.10.10.10">
    <property type="entry name" value="HIV Type 1 Reverse Transcriptase, subunit A, domain 1"/>
    <property type="match status" value="1"/>
</dbReference>
<dbReference type="Pfam" id="PF00098">
    <property type="entry name" value="zf-CCHC"/>
    <property type="match status" value="1"/>
</dbReference>
<reference evidence="20" key="2">
    <citation type="submission" date="2022-01" db="EMBL/GenBank/DDBJ databases">
        <authorList>
            <person name="Yamashiro T."/>
            <person name="Shiraishi A."/>
            <person name="Satake H."/>
            <person name="Nakayama K."/>
        </authorList>
    </citation>
    <scope>NUCLEOTIDE SEQUENCE</scope>
</reference>
<dbReference type="PROSITE" id="PS50994">
    <property type="entry name" value="INTEGRASE"/>
    <property type="match status" value="1"/>
</dbReference>
<dbReference type="Pfam" id="PF17917">
    <property type="entry name" value="RT_RNaseH"/>
    <property type="match status" value="1"/>
</dbReference>
<dbReference type="Gene3D" id="4.10.60.10">
    <property type="entry name" value="Zinc finger, CCHC-type"/>
    <property type="match status" value="1"/>
</dbReference>
<keyword evidence="6" id="KW-0479">Metal-binding</keyword>
<dbReference type="GO" id="GO:0003964">
    <property type="term" value="F:RNA-directed DNA polymerase activity"/>
    <property type="evidence" value="ECO:0007669"/>
    <property type="project" value="UniProtKB-KW"/>
</dbReference>
<keyword evidence="7" id="KW-0064">Aspartyl protease</keyword>
<keyword evidence="2" id="KW-0645">Protease</keyword>
<feature type="domain" description="Integrase catalytic" evidence="19">
    <location>
        <begin position="714"/>
        <end position="831"/>
    </location>
</feature>
<name>A0ABQ5BN88_9ASTR</name>
<evidence type="ECO:0000256" key="16">
    <source>
        <dbReference type="PROSITE-ProRule" id="PRU00047"/>
    </source>
</evidence>
<dbReference type="SUPFAM" id="SSF57756">
    <property type="entry name" value="Retrovirus zinc finger-like domains"/>
    <property type="match status" value="1"/>
</dbReference>
<reference evidence="20" key="1">
    <citation type="journal article" date="2022" name="Int. J. Mol. Sci.">
        <title>Draft Genome of Tanacetum Coccineum: Genomic Comparison of Closely Related Tanacetum-Family Plants.</title>
        <authorList>
            <person name="Yamashiro T."/>
            <person name="Shiraishi A."/>
            <person name="Nakayama K."/>
            <person name="Satake H."/>
        </authorList>
    </citation>
    <scope>NUCLEOTIDE SEQUENCE</scope>
</reference>
<dbReference type="InterPro" id="IPR000477">
    <property type="entry name" value="RT_dom"/>
</dbReference>
<dbReference type="PROSITE" id="PS50878">
    <property type="entry name" value="RT_POL"/>
    <property type="match status" value="1"/>
</dbReference>
<dbReference type="SMART" id="SM00343">
    <property type="entry name" value="ZnF_C2HC"/>
    <property type="match status" value="2"/>
</dbReference>
<dbReference type="InterPro" id="IPR043502">
    <property type="entry name" value="DNA/RNA_pol_sf"/>
</dbReference>
<keyword evidence="8" id="KW-0255">Endonuclease</keyword>
<dbReference type="SUPFAM" id="SSF53098">
    <property type="entry name" value="Ribonuclease H-like"/>
    <property type="match status" value="1"/>
</dbReference>
<protein>
    <recommendedName>
        <fullName evidence="1">RNA-directed DNA polymerase</fullName>
        <ecNumber evidence="1">2.7.7.49</ecNumber>
    </recommendedName>
</protein>
<evidence type="ECO:0000256" key="11">
    <source>
        <dbReference type="ARBA" id="ARBA00022908"/>
    </source>
</evidence>
<evidence type="ECO:0000256" key="6">
    <source>
        <dbReference type="ARBA" id="ARBA00022723"/>
    </source>
</evidence>
<keyword evidence="12 20" id="KW-0695">RNA-directed DNA polymerase</keyword>
<dbReference type="Gene3D" id="3.30.70.270">
    <property type="match status" value="2"/>
</dbReference>
<dbReference type="SUPFAM" id="SSF56672">
    <property type="entry name" value="DNA/RNA polymerases"/>
    <property type="match status" value="1"/>
</dbReference>
<evidence type="ECO:0000259" key="19">
    <source>
        <dbReference type="PROSITE" id="PS50994"/>
    </source>
</evidence>
<keyword evidence="16" id="KW-0862">Zinc</keyword>
<dbReference type="InterPro" id="IPR001878">
    <property type="entry name" value="Znf_CCHC"/>
</dbReference>
<dbReference type="EMBL" id="BQNB010013463">
    <property type="protein sequence ID" value="GJT16296.1"/>
    <property type="molecule type" value="Genomic_DNA"/>
</dbReference>
<evidence type="ECO:0000256" key="3">
    <source>
        <dbReference type="ARBA" id="ARBA00022679"/>
    </source>
</evidence>
<dbReference type="Gene3D" id="3.30.420.10">
    <property type="entry name" value="Ribonuclease H-like superfamily/Ribonuclease H"/>
    <property type="match status" value="1"/>
</dbReference>
<feature type="domain" description="CCHC-type" evidence="17">
    <location>
        <begin position="72"/>
        <end position="87"/>
    </location>
</feature>
<evidence type="ECO:0000256" key="8">
    <source>
        <dbReference type="ARBA" id="ARBA00022759"/>
    </source>
</evidence>
<organism evidence="20 21">
    <name type="scientific">Tanacetum coccineum</name>
    <dbReference type="NCBI Taxonomy" id="301880"/>
    <lineage>
        <taxon>Eukaryota</taxon>
        <taxon>Viridiplantae</taxon>
        <taxon>Streptophyta</taxon>
        <taxon>Embryophyta</taxon>
        <taxon>Tracheophyta</taxon>
        <taxon>Spermatophyta</taxon>
        <taxon>Magnoliopsida</taxon>
        <taxon>eudicotyledons</taxon>
        <taxon>Gunneridae</taxon>
        <taxon>Pentapetalae</taxon>
        <taxon>asterids</taxon>
        <taxon>campanulids</taxon>
        <taxon>Asterales</taxon>
        <taxon>Asteraceae</taxon>
        <taxon>Asteroideae</taxon>
        <taxon>Anthemideae</taxon>
        <taxon>Anthemidinae</taxon>
        <taxon>Tanacetum</taxon>
    </lineage>
</organism>
<comment type="caution">
    <text evidence="20">The sequence shown here is derived from an EMBL/GenBank/DDBJ whole genome shotgun (WGS) entry which is preliminary data.</text>
</comment>
<sequence>MARAYTAGNNERKRYAGPHPLCNKCRYHNVKPCIVKCNNFKRVGHQTRDCRSAAAVPNTQRALLGNQQGVICYECGRPGHVKRECPKLRRGTELGTRLETRLEVTKLQQGLTPLVEKEQTLAPTALLDVAPSTLDTSYAVELADGRISETNVVLRGCTLGLLGHPFDIDLMPVELGSFDVIIGMDWLAKYHALIVCDEKVVRIPYGDEVLIIRGDNCDGGSKLNIISCTRTQKYIQKGCQVYLAQVTSKKAEDKSEEKRLEDGAPVLFVKKKDGSFRICIDYHELNKLTIKNRYPLPRIDDLFDQLQGSRVYSKIDLRYGYHKLRVREEDIPKTAFRTRYRHYEFQVMPFGLTNAPTVFMDLMNRMCKSYLDRFVIVFIDDILIYSKSINEHEEHLKLILKLLNEEEFEGIHIDPANIKSIKDWASPKTPTEIRQFLGLASYYRRFIEGFSKIARPMTKLTQKSMKFDWGEKAEAAFHLLKQKLYSAPILALPKGSENFVVYCDVSHKGLGAVLMQREKVIAYASRQLKVYEKNYTTHDLELGAVVFALKMWRHYLYGTKCVVFIDHKSLQHILDQKELNMRQRRWLELLSDYVWLNLPKQILSAQSKARKEENFINEDLHGMINKLEPHADGMLCLNNQSWIPCFGELRALIMHESHKSMYSIHPGSEKMYHDLRRLYWWPNIKAKIATYISKCLTCAKVKIEYHKPSSLLVQPEIPQWKWENITIDFVTKLPKPAAGQDTIWVIVDHLTKSAYFLPIREDDTLEKLTRQYLKEVVSKHGVPVSIISDRDGKFTSHFWKSLNKALGTRLDMSTTYHPETDGQSERIIQTYHTSIKAAPFKVLYGYKCRSPICWAEVGDSQLTGLEIIHETTKKNIQIKSRIQAARDHQKNYADVRQKPLEFQVGYKVVLKVSPWKGVIRFGKRIKLNPCYIGPFKIIAKVRTVAYRLELPEKLSRVHSTFHVSKLKKCLADEPLAIPLDEIQVDDKLHFIEEPVEIMDREVKRLKQSRIPIVKVRWNSRRGPEFTWERIEEMEIEGNQGVVGLTRWFEKMETVFNISNCPPKYQVKYATCTLQDSALTWWNTYKRTIGVDAAYAMNWAGLMRRGLDEEDRVERFIGGLPDNIQGNVIAAQSG</sequence>
<keyword evidence="11" id="KW-0229">DNA integration</keyword>
<dbReference type="InterPro" id="IPR043128">
    <property type="entry name" value="Rev_trsase/Diguanyl_cyclase"/>
</dbReference>
<keyword evidence="9" id="KW-0378">Hydrolase</keyword>
<keyword evidence="15" id="KW-0233">DNA recombination</keyword>
<keyword evidence="14" id="KW-0238">DNA-binding</keyword>
<dbReference type="Gene3D" id="3.10.20.370">
    <property type="match status" value="1"/>
</dbReference>
<keyword evidence="3" id="KW-0808">Transferase</keyword>
<dbReference type="Gene3D" id="2.40.70.10">
    <property type="entry name" value="Acid Proteases"/>
    <property type="match status" value="1"/>
</dbReference>
<evidence type="ECO:0000256" key="14">
    <source>
        <dbReference type="ARBA" id="ARBA00023125"/>
    </source>
</evidence>
<dbReference type="Pfam" id="PF00078">
    <property type="entry name" value="RVT_1"/>
    <property type="match status" value="1"/>
</dbReference>
<evidence type="ECO:0000256" key="4">
    <source>
        <dbReference type="ARBA" id="ARBA00022695"/>
    </source>
</evidence>
<dbReference type="Pfam" id="PF08284">
    <property type="entry name" value="RVP_2"/>
    <property type="match status" value="1"/>
</dbReference>
<feature type="domain" description="Reverse transcriptase" evidence="18">
    <location>
        <begin position="250"/>
        <end position="441"/>
    </location>
</feature>
<dbReference type="Pfam" id="PF17921">
    <property type="entry name" value="Integrase_H2C2"/>
    <property type="match status" value="1"/>
</dbReference>
<dbReference type="CDD" id="cd01647">
    <property type="entry name" value="RT_LTR"/>
    <property type="match status" value="1"/>
</dbReference>
<evidence type="ECO:0000256" key="15">
    <source>
        <dbReference type="ARBA" id="ARBA00023172"/>
    </source>
</evidence>
<dbReference type="InterPro" id="IPR050951">
    <property type="entry name" value="Retrovirus_Pol_polyprotein"/>
</dbReference>
<dbReference type="Pfam" id="PF24626">
    <property type="entry name" value="SH3_Tf2-1"/>
    <property type="match status" value="1"/>
</dbReference>
<dbReference type="CDD" id="cd00303">
    <property type="entry name" value="retropepsin_like"/>
    <property type="match status" value="1"/>
</dbReference>
<dbReference type="InterPro" id="IPR021109">
    <property type="entry name" value="Peptidase_aspartic_dom_sf"/>
</dbReference>
<evidence type="ECO:0000313" key="21">
    <source>
        <dbReference type="Proteomes" id="UP001151760"/>
    </source>
</evidence>
<evidence type="ECO:0000313" key="20">
    <source>
        <dbReference type="EMBL" id="GJT16296.1"/>
    </source>
</evidence>
<dbReference type="InterPro" id="IPR036875">
    <property type="entry name" value="Znf_CCHC_sf"/>
</dbReference>
<accession>A0ABQ5BN88</accession>